<dbReference type="RefSeq" id="WP_018303659.1">
    <property type="nucleotide sequence ID" value="NZ_KB902299.1"/>
</dbReference>
<proteinExistence type="predicted"/>
<sequence length="731" mass="80513">MARKKSEFGPNLGSILQGAPAALVRQFLASFKRPDDTLLAPPEITEGTPDDQGKAALSAYLRSEDKEIIGLLEGIAGALLDMGQDKGATSLETVAGQRLQNVDYDQYESQPDLLCKSIWMRTVFPIHFHDAQSFYAARRYRERRTYYTCCEVDFDHASVADTDAIPDEKLCDAVQDALGLKGKVTASVLELPETANYPPSFMVALRHPGPLSSIDNHREEGGWTVHYYRPSHEAVLIYTPQLKKIEVASASSDVREKTSKVFAEVVLGRPPSAKPLTRREFNLERFRSSFDLDCPDLEDVEITMAAVVEAEVRLGSWGRRLNIKVTIKDKMEEVVQKYVSNSANLIRSFGFTKIAIAIGYTRRSDGKEGTFRVSISDGSSSDVQSMRDPFLRDLGFRLLEHWGITQNLRTLTDQERAQWFGFLLSLYELPGDTVAGAFFSSAGVDPARLVSARLIARKGRQVIGLAEDDDEVVEVEQQAGPEPGTVRQTGSFGEADGLRLDTNAIEYGIDRAWLAETILKAIAGSLGIRNIETINEFVVSLGPMALGERKVPLYLARRLADLKARESVETALRSRHTAGPGLVLAVSDEPPQFLGPNVVIALRDLLLNDGSFGDLDREEMARRFEANRTLATSAQVAQVVRHTPRSATLIIPGLEPLTLDGAGQIQLFESLVEAATDGTGQRLTKVLMDGMGSDNPRQLFSSGAWAKAHPTYIRHGSSNRYWRLGEATDPA</sequence>
<dbReference type="Proteomes" id="UP000035100">
    <property type="component" value="Unassembled WGS sequence"/>
</dbReference>
<evidence type="ECO:0000313" key="2">
    <source>
        <dbReference type="Proteomes" id="UP000035100"/>
    </source>
</evidence>
<dbReference type="OrthoDB" id="7374566at2"/>
<name>A0A0D0PDJ2_9RHOB</name>
<reference evidence="1 2" key="1">
    <citation type="submission" date="2013-01" db="EMBL/GenBank/DDBJ databases">
        <authorList>
            <person name="Fiebig A."/>
            <person name="Goeker M."/>
            <person name="Klenk H.-P.P."/>
        </authorList>
    </citation>
    <scope>NUCLEOTIDE SEQUENCE [LARGE SCALE GENOMIC DNA]</scope>
    <source>
        <strain evidence="1 2">DSM 24838</strain>
    </source>
</reference>
<protein>
    <submittedName>
        <fullName evidence="1">Uncharacterized protein</fullName>
    </submittedName>
</protein>
<dbReference type="AlphaFoldDB" id="A0A0D0PDJ2"/>
<comment type="caution">
    <text evidence="1">The sequence shown here is derived from an EMBL/GenBank/DDBJ whole genome shotgun (WGS) entry which is preliminary data.</text>
</comment>
<gene>
    <name evidence="1" type="ORF">Wenmar_01888</name>
</gene>
<dbReference type="EMBL" id="AONG01000009">
    <property type="protein sequence ID" value="KIQ69526.1"/>
    <property type="molecule type" value="Genomic_DNA"/>
</dbReference>
<accession>A0A0D0PDJ2</accession>
<keyword evidence="2" id="KW-1185">Reference proteome</keyword>
<organism evidence="1 2">
    <name type="scientific">Wenxinia marina DSM 24838</name>
    <dbReference type="NCBI Taxonomy" id="1123501"/>
    <lineage>
        <taxon>Bacteria</taxon>
        <taxon>Pseudomonadati</taxon>
        <taxon>Pseudomonadota</taxon>
        <taxon>Alphaproteobacteria</taxon>
        <taxon>Rhodobacterales</taxon>
        <taxon>Roseobacteraceae</taxon>
        <taxon>Wenxinia</taxon>
    </lineage>
</organism>
<evidence type="ECO:0000313" key="1">
    <source>
        <dbReference type="EMBL" id="KIQ69526.1"/>
    </source>
</evidence>